<accession>A0A1V4KUV3</accession>
<gene>
    <name evidence="1" type="ORF">AV530_008217</name>
</gene>
<dbReference type="AlphaFoldDB" id="A0A1V4KUV3"/>
<comment type="caution">
    <text evidence="1">The sequence shown here is derived from an EMBL/GenBank/DDBJ whole genome shotgun (WGS) entry which is preliminary data.</text>
</comment>
<dbReference type="Proteomes" id="UP000190648">
    <property type="component" value="Unassembled WGS sequence"/>
</dbReference>
<dbReference type="EMBL" id="LSYS01001584">
    <property type="protein sequence ID" value="OPJ88228.1"/>
    <property type="molecule type" value="Genomic_DNA"/>
</dbReference>
<evidence type="ECO:0000313" key="2">
    <source>
        <dbReference type="Proteomes" id="UP000190648"/>
    </source>
</evidence>
<reference evidence="1 2" key="1">
    <citation type="submission" date="2016-02" db="EMBL/GenBank/DDBJ databases">
        <title>Band-tailed pigeon sequencing and assembly.</title>
        <authorList>
            <person name="Soares A.E."/>
            <person name="Novak B.J."/>
            <person name="Rice E.S."/>
            <person name="O'Connell B."/>
            <person name="Chang D."/>
            <person name="Weber S."/>
            <person name="Shapiro B."/>
        </authorList>
    </citation>
    <scope>NUCLEOTIDE SEQUENCE [LARGE SCALE GENOMIC DNA]</scope>
    <source>
        <strain evidence="1">BTP2013</strain>
        <tissue evidence="1">Blood</tissue>
    </source>
</reference>
<name>A0A1V4KUV3_PATFA</name>
<organism evidence="1 2">
    <name type="scientific">Patagioenas fasciata monilis</name>
    <dbReference type="NCBI Taxonomy" id="372326"/>
    <lineage>
        <taxon>Eukaryota</taxon>
        <taxon>Metazoa</taxon>
        <taxon>Chordata</taxon>
        <taxon>Craniata</taxon>
        <taxon>Vertebrata</taxon>
        <taxon>Euteleostomi</taxon>
        <taxon>Archelosauria</taxon>
        <taxon>Archosauria</taxon>
        <taxon>Dinosauria</taxon>
        <taxon>Saurischia</taxon>
        <taxon>Theropoda</taxon>
        <taxon>Coelurosauria</taxon>
        <taxon>Aves</taxon>
        <taxon>Neognathae</taxon>
        <taxon>Neoaves</taxon>
        <taxon>Columbimorphae</taxon>
        <taxon>Columbiformes</taxon>
        <taxon>Columbidae</taxon>
        <taxon>Patagioenas</taxon>
    </lineage>
</organism>
<evidence type="ECO:0000313" key="1">
    <source>
        <dbReference type="EMBL" id="OPJ88228.1"/>
    </source>
</evidence>
<protein>
    <submittedName>
        <fullName evidence="1">Uncharacterized protein</fullName>
    </submittedName>
</protein>
<keyword evidence="2" id="KW-1185">Reference proteome</keyword>
<proteinExistence type="predicted"/>
<sequence length="211" mass="23964">MRRDGLFAMAEIQQQHKMLPKISDSLRPFLAAFAKAKHYIKASPSVGPVGTTQAEGLVNHHVILLFLEVQQMEEQSLMIHLEPSQARKWCHGAPSERELWWNTASGDGLQELWMTRSVMGNLLGFHHKRNHMTDGLKCQELLHKMTLAVCSSFMAKPWTPFTYQSLGAQTVDFSLNLRERQAGSHMEMPFNPSADTLCQQGPWLSFHAPRI</sequence>